<evidence type="ECO:0000259" key="2">
    <source>
        <dbReference type="Pfam" id="PF13568"/>
    </source>
</evidence>
<evidence type="ECO:0000313" key="3">
    <source>
        <dbReference type="EMBL" id="MBO8467160.1"/>
    </source>
</evidence>
<reference evidence="3" key="2">
    <citation type="journal article" date="2021" name="PeerJ">
        <title>Extensive microbial diversity within the chicken gut microbiome revealed by metagenomics and culture.</title>
        <authorList>
            <person name="Gilroy R."/>
            <person name="Ravi A."/>
            <person name="Getino M."/>
            <person name="Pursley I."/>
            <person name="Horton D.L."/>
            <person name="Alikhan N.F."/>
            <person name="Baker D."/>
            <person name="Gharbi K."/>
            <person name="Hall N."/>
            <person name="Watson M."/>
            <person name="Adriaenssens E.M."/>
            <person name="Foster-Nyarko E."/>
            <person name="Jarju S."/>
            <person name="Secka A."/>
            <person name="Antonio M."/>
            <person name="Oren A."/>
            <person name="Chaudhuri R.R."/>
            <person name="La Ragione R."/>
            <person name="Hildebrand F."/>
            <person name="Pallen M.J."/>
        </authorList>
    </citation>
    <scope>NUCLEOTIDE SEQUENCE</scope>
    <source>
        <strain evidence="3">B1-15692</strain>
    </source>
</reference>
<sequence>MIRRILISIIGLSLVTCAFAQVKVDRGYGQGVVSDSKPAVRHNSAFAVKYGIKAGVNFSNMKNGMTFDPGFTMGTGFHFGALANLHWGQRTASSLPGTGLWGLQPELMFSRQVIGTKNRNIRLNSLKVPVLLKIYPLSALSIEVGPEITYLFSAFPGEVNFDEASCNIGACNGFDFGAAAGVSYEFRFGLLLGARYSAGFVELASNLKWKNTSNIQIYAGWLF</sequence>
<organism evidence="3 4">
    <name type="scientific">Candidatus Cryptobacteroides faecipullorum</name>
    <dbReference type="NCBI Taxonomy" id="2840764"/>
    <lineage>
        <taxon>Bacteria</taxon>
        <taxon>Pseudomonadati</taxon>
        <taxon>Bacteroidota</taxon>
        <taxon>Bacteroidia</taxon>
        <taxon>Bacteroidales</taxon>
        <taxon>Candidatus Cryptobacteroides</taxon>
    </lineage>
</organism>
<dbReference type="EMBL" id="JADIMH010000030">
    <property type="protein sequence ID" value="MBO8467160.1"/>
    <property type="molecule type" value="Genomic_DNA"/>
</dbReference>
<evidence type="ECO:0000313" key="4">
    <source>
        <dbReference type="Proteomes" id="UP000823660"/>
    </source>
</evidence>
<protein>
    <submittedName>
        <fullName evidence="3">PorT family protein</fullName>
    </submittedName>
</protein>
<dbReference type="Proteomes" id="UP000823660">
    <property type="component" value="Unassembled WGS sequence"/>
</dbReference>
<dbReference type="AlphaFoldDB" id="A0A9D9I7I2"/>
<comment type="caution">
    <text evidence="3">The sequence shown here is derived from an EMBL/GenBank/DDBJ whole genome shotgun (WGS) entry which is preliminary data.</text>
</comment>
<feature type="chain" id="PRO_5038637052" evidence="1">
    <location>
        <begin position="21"/>
        <end position="223"/>
    </location>
</feature>
<accession>A0A9D9I7I2</accession>
<evidence type="ECO:0000256" key="1">
    <source>
        <dbReference type="SAM" id="SignalP"/>
    </source>
</evidence>
<gene>
    <name evidence="3" type="ORF">IAB99_05285</name>
</gene>
<dbReference type="Pfam" id="PF13568">
    <property type="entry name" value="OMP_b-brl_2"/>
    <property type="match status" value="1"/>
</dbReference>
<feature type="signal peptide" evidence="1">
    <location>
        <begin position="1"/>
        <end position="20"/>
    </location>
</feature>
<name>A0A9D9I7I2_9BACT</name>
<proteinExistence type="predicted"/>
<keyword evidence="1" id="KW-0732">Signal</keyword>
<reference evidence="3" key="1">
    <citation type="submission" date="2020-10" db="EMBL/GenBank/DDBJ databases">
        <authorList>
            <person name="Gilroy R."/>
        </authorList>
    </citation>
    <scope>NUCLEOTIDE SEQUENCE</scope>
    <source>
        <strain evidence="3">B1-15692</strain>
    </source>
</reference>
<feature type="domain" description="Outer membrane protein beta-barrel" evidence="2">
    <location>
        <begin position="48"/>
        <end position="201"/>
    </location>
</feature>
<dbReference type="InterPro" id="IPR025665">
    <property type="entry name" value="Beta-barrel_OMP_2"/>
</dbReference>